<dbReference type="PROSITE" id="PS51687">
    <property type="entry name" value="SAM_MT_RNA_M5U"/>
    <property type="match status" value="1"/>
</dbReference>
<gene>
    <name evidence="7" type="ORF">BC102111_02194</name>
</gene>
<reference evidence="8" key="1">
    <citation type="submission" date="2017-03" db="EMBL/GenBank/DDBJ databases">
        <authorList>
            <person name="Monnet C."/>
        </authorList>
    </citation>
    <scope>NUCLEOTIDE SEQUENCE [LARGE SCALE GENOMIC DNA]</scope>
    <source>
        <strain evidence="8">CIP 102111</strain>
    </source>
</reference>
<dbReference type="PANTHER" id="PTHR11061">
    <property type="entry name" value="RNA M5U METHYLTRANSFERASE"/>
    <property type="match status" value="1"/>
</dbReference>
<evidence type="ECO:0000313" key="7">
    <source>
        <dbReference type="EMBL" id="SMX86163.1"/>
    </source>
</evidence>
<dbReference type="GeneID" id="99774807"/>
<proteinExistence type="inferred from homology"/>
<keyword evidence="1 4" id="KW-0489">Methyltransferase</keyword>
<evidence type="ECO:0000256" key="3">
    <source>
        <dbReference type="ARBA" id="ARBA00022691"/>
    </source>
</evidence>
<comment type="similarity">
    <text evidence="4">Belongs to the class I-like SAM-binding methyltransferase superfamily. RNA M5U methyltransferase family.</text>
</comment>
<dbReference type="GO" id="GO:0070475">
    <property type="term" value="P:rRNA base methylation"/>
    <property type="evidence" value="ECO:0007669"/>
    <property type="project" value="TreeGrafter"/>
</dbReference>
<dbReference type="InterPro" id="IPR030391">
    <property type="entry name" value="MeTrfase_TrmA_CS"/>
</dbReference>
<evidence type="ECO:0000256" key="4">
    <source>
        <dbReference type="PROSITE-ProRule" id="PRU01024"/>
    </source>
</evidence>
<evidence type="ECO:0000256" key="1">
    <source>
        <dbReference type="ARBA" id="ARBA00022603"/>
    </source>
</evidence>
<dbReference type="CDD" id="cd02440">
    <property type="entry name" value="AdoMet_MTases"/>
    <property type="match status" value="1"/>
</dbReference>
<dbReference type="EMBL" id="FXZC01000004">
    <property type="protein sequence ID" value="SMX86163.1"/>
    <property type="molecule type" value="Genomic_DNA"/>
</dbReference>
<dbReference type="PROSITE" id="PS01230">
    <property type="entry name" value="TRMA_1"/>
    <property type="match status" value="1"/>
</dbReference>
<feature type="binding site" evidence="4">
    <location>
        <position position="307"/>
    </location>
    <ligand>
        <name>S-adenosyl-L-methionine</name>
        <dbReference type="ChEBI" id="CHEBI:59789"/>
    </ligand>
</feature>
<evidence type="ECO:0000256" key="5">
    <source>
        <dbReference type="PROSITE-ProRule" id="PRU10015"/>
    </source>
</evidence>
<feature type="binding site" evidence="4">
    <location>
        <position position="359"/>
    </location>
    <ligand>
        <name>S-adenosyl-L-methionine</name>
        <dbReference type="ChEBI" id="CHEBI:59789"/>
    </ligand>
</feature>
<organism evidence="7 8">
    <name type="scientific">Brevibacterium casei CIP 102111</name>
    <dbReference type="NCBI Taxonomy" id="1255625"/>
    <lineage>
        <taxon>Bacteria</taxon>
        <taxon>Bacillati</taxon>
        <taxon>Actinomycetota</taxon>
        <taxon>Actinomycetes</taxon>
        <taxon>Micrococcales</taxon>
        <taxon>Brevibacteriaceae</taxon>
        <taxon>Brevibacterium</taxon>
    </lineage>
</organism>
<feature type="active site" evidence="5">
    <location>
        <position position="386"/>
    </location>
</feature>
<dbReference type="AlphaFoldDB" id="A0A2H1JFG4"/>
<accession>A0A2H1JFG4</accession>
<dbReference type="Gene3D" id="3.40.50.150">
    <property type="entry name" value="Vaccinia Virus protein VP39"/>
    <property type="match status" value="2"/>
</dbReference>
<name>A0A2H1JFG4_9MICO</name>
<keyword evidence="2 4" id="KW-0808">Transferase</keyword>
<sequence length="441" mass="47949">MAVMTTLPLTPASATSGGLVCPYFEAHRCRSCTLIETPHAQQITDKESWCRDVLADHPPRTWLPAAAGPDHDFRNRAKLAVGGSAGAVTLGILDAEFDGVDLRDCGIQAPAIRAVIPTLADFLDDTGLDPYDVPTRRGELKFVHVTAAPSGDLMIRFVVRSQFGLEVITARQDRLLAALPQATVVSVNLLPEHKAALEGSREVMLRGETLRMDLERVDLHLRPQSFFQTNTEVAMRLYDQVAAWVDEIAPRTLWDLYCGVGGFALWCAVPGTGADADLGPGTDPRPGMDTAAGDDHGRPPRRVTGIEVSEQAIESARASADELGVDVEFTAADATEFAQSRLADSQQADGDRPDCIIVNPPRRGIGATLSTTLEDSRVEHIVYSSCNPLTLAKDLDRMPSYVVEQARVFDMFPHTKHLEVAVLLRRRRGGDDASPVRKDGR</sequence>
<dbReference type="Pfam" id="PF05958">
    <property type="entry name" value="tRNA_U5-meth_tr"/>
    <property type="match status" value="1"/>
</dbReference>
<feature type="binding site" evidence="4">
    <location>
        <position position="228"/>
    </location>
    <ligand>
        <name>S-adenosyl-L-methionine</name>
        <dbReference type="ChEBI" id="CHEBI:59789"/>
    </ligand>
</feature>
<dbReference type="InterPro" id="IPR029063">
    <property type="entry name" value="SAM-dependent_MTases_sf"/>
</dbReference>
<dbReference type="EC" id="2.1.1.189" evidence="7"/>
<dbReference type="PANTHER" id="PTHR11061:SF30">
    <property type="entry name" value="TRNA (URACIL(54)-C(5))-METHYLTRANSFERASE"/>
    <property type="match status" value="1"/>
</dbReference>
<dbReference type="Proteomes" id="UP000234333">
    <property type="component" value="Unassembled WGS sequence"/>
</dbReference>
<dbReference type="InterPro" id="IPR030390">
    <property type="entry name" value="MeTrfase_TrmA_AS"/>
</dbReference>
<feature type="active site" description="Nucleophile" evidence="4">
    <location>
        <position position="386"/>
    </location>
</feature>
<dbReference type="PROSITE" id="PS01231">
    <property type="entry name" value="TRMA_2"/>
    <property type="match status" value="1"/>
</dbReference>
<keyword evidence="3 4" id="KW-0949">S-adenosyl-L-methionine</keyword>
<evidence type="ECO:0000313" key="8">
    <source>
        <dbReference type="Proteomes" id="UP000234333"/>
    </source>
</evidence>
<dbReference type="RefSeq" id="WP_180960623.1">
    <property type="nucleotide sequence ID" value="NZ_FXZC01000004.1"/>
</dbReference>
<dbReference type="GO" id="GO:0070041">
    <property type="term" value="F:rRNA (uridine-C5-)-methyltransferase activity"/>
    <property type="evidence" value="ECO:0007669"/>
    <property type="project" value="TreeGrafter"/>
</dbReference>
<feature type="region of interest" description="Disordered" evidence="6">
    <location>
        <begin position="277"/>
        <end position="300"/>
    </location>
</feature>
<dbReference type="SUPFAM" id="SSF53335">
    <property type="entry name" value="S-adenosyl-L-methionine-dependent methyltransferases"/>
    <property type="match status" value="1"/>
</dbReference>
<evidence type="ECO:0000256" key="2">
    <source>
        <dbReference type="ARBA" id="ARBA00022679"/>
    </source>
</evidence>
<dbReference type="Gene3D" id="2.40.50.1070">
    <property type="match status" value="1"/>
</dbReference>
<feature type="binding site" evidence="4">
    <location>
        <position position="257"/>
    </location>
    <ligand>
        <name>S-adenosyl-L-methionine</name>
        <dbReference type="ChEBI" id="CHEBI:59789"/>
    </ligand>
</feature>
<evidence type="ECO:0000256" key="6">
    <source>
        <dbReference type="SAM" id="MobiDB-lite"/>
    </source>
</evidence>
<dbReference type="InterPro" id="IPR010280">
    <property type="entry name" value="U5_MeTrfase_fam"/>
</dbReference>
<protein>
    <submittedName>
        <fullName evidence="7">23S rRNA m(5)U-747 methyltransferase</fullName>
        <ecNumber evidence="7">2.1.1.189</ecNumber>
    </submittedName>
</protein>